<feature type="compositionally biased region" description="Low complexity" evidence="1">
    <location>
        <begin position="657"/>
        <end position="669"/>
    </location>
</feature>
<dbReference type="OMA" id="WHTNNSS"/>
<dbReference type="Gene3D" id="2.60.40.640">
    <property type="match status" value="2"/>
</dbReference>
<reference evidence="4" key="1">
    <citation type="submission" date="2013-05" db="EMBL/GenBank/DDBJ databases">
        <title>The Genome sequence of Mucor circinelloides f. circinelloides 1006PhL.</title>
        <authorList>
            <consortium name="The Broad Institute Genomics Platform"/>
            <person name="Cuomo C."/>
            <person name="Earl A."/>
            <person name="Findley K."/>
            <person name="Lee S.C."/>
            <person name="Walker B."/>
            <person name="Young S."/>
            <person name="Zeng Q."/>
            <person name="Gargeya S."/>
            <person name="Fitzgerald M."/>
            <person name="Haas B."/>
            <person name="Abouelleil A."/>
            <person name="Allen A.W."/>
            <person name="Alvarado L."/>
            <person name="Arachchi H.M."/>
            <person name="Berlin A.M."/>
            <person name="Chapman S.B."/>
            <person name="Gainer-Dewar J."/>
            <person name="Goldberg J."/>
            <person name="Griggs A."/>
            <person name="Gujja S."/>
            <person name="Hansen M."/>
            <person name="Howarth C."/>
            <person name="Imamovic A."/>
            <person name="Ireland A."/>
            <person name="Larimer J."/>
            <person name="McCowan C."/>
            <person name="Murphy C."/>
            <person name="Pearson M."/>
            <person name="Poon T.W."/>
            <person name="Priest M."/>
            <person name="Roberts A."/>
            <person name="Saif S."/>
            <person name="Shea T."/>
            <person name="Sisk P."/>
            <person name="Sykes S."/>
            <person name="Wortman J."/>
            <person name="Nusbaum C."/>
            <person name="Birren B."/>
        </authorList>
    </citation>
    <scope>NUCLEOTIDE SEQUENCE [LARGE SCALE GENOMIC DNA]</scope>
    <source>
        <strain evidence="4">1006PhL</strain>
    </source>
</reference>
<sequence>MLTRHLTNKILDIRLEEEKFYFPGETIKGWLVAGSIGPEKKMSSHLHNKGFVLIHPKSAIKVNNVQLKFSGEVYIHLKEKETNTLFQNTLVLSVYPNSTSPKQTTLDASEHSFPFQFVVPKNLNLPSSMEFGKKGHIRYTISALLDRPMIPESLCPKVEYAVSLLEYIDIEKDQFKVPQEKSQDIMLPKAKYNQKCLVRALMPRLGFTRGDIVPLKVNIDHFTSFSRKNGVTIDLVRTVEIRTSRHTVFKETVLRSTQYDMDIKSSNHQQSILCQLLIPTSTPPSIRYKDKVLRFHYKVRVSVSFGDKSTCTLDLPIVIGTWPRAAVPIEDDDDAFAHEIEDSVQKNGINDYGDDDDDDDDDIESLKTCSVDDQSSVRNSSNILPSWHTNNSSTSTLTTAQRNSIISNSEDLVGRSDSVASKASNRSHNSVSSWKSSRSWEHQQQQPSPSQQQPYNYQYSQSSNNLSRNVSQSTTVSSPDRLPSYYNSNSMGHNRASSVYSTDYPLYSNNSINRNSSQGSSGYNQYYNHSRQSMVSLPPLAGPMVQPQQPYNTNRLSRYSRYEEEPPIILENDVPTHILEPLPSSSTSPPTPPTIQESQQEQATMPITATTAPYLSESSSDSSSFEDSDDDDDLLAIIERKKKKEQKELRKKHKAEAASNSSAFAATAS</sequence>
<dbReference type="Pfam" id="PF00339">
    <property type="entry name" value="Arrestin_N"/>
    <property type="match status" value="1"/>
</dbReference>
<feature type="compositionally biased region" description="Polar residues" evidence="1">
    <location>
        <begin position="485"/>
        <end position="494"/>
    </location>
</feature>
<feature type="compositionally biased region" description="Basic residues" evidence="1">
    <location>
        <begin position="644"/>
        <end position="654"/>
    </location>
</feature>
<gene>
    <name evidence="3" type="ORF">HMPREF1544_00034</name>
</gene>
<dbReference type="PANTHER" id="PTHR11188:SF17">
    <property type="entry name" value="FI21816P1"/>
    <property type="match status" value="1"/>
</dbReference>
<feature type="compositionally biased region" description="Low complexity" evidence="1">
    <location>
        <begin position="421"/>
        <end position="465"/>
    </location>
</feature>
<keyword evidence="4" id="KW-1185">Reference proteome</keyword>
<dbReference type="Pfam" id="PF02752">
    <property type="entry name" value="Arrestin_C"/>
    <property type="match status" value="1"/>
</dbReference>
<dbReference type="OrthoDB" id="7785529at2759"/>
<dbReference type="InterPro" id="IPR011022">
    <property type="entry name" value="Arrestin_C-like"/>
</dbReference>
<evidence type="ECO:0000313" key="4">
    <source>
        <dbReference type="Proteomes" id="UP000014254"/>
    </source>
</evidence>
<feature type="compositionally biased region" description="Polar residues" evidence="1">
    <location>
        <begin position="367"/>
        <end position="388"/>
    </location>
</feature>
<feature type="region of interest" description="Disordered" evidence="1">
    <location>
        <begin position="416"/>
        <end position="494"/>
    </location>
</feature>
<dbReference type="Proteomes" id="UP000014254">
    <property type="component" value="Unassembled WGS sequence"/>
</dbReference>
<evidence type="ECO:0000259" key="2">
    <source>
        <dbReference type="SMART" id="SM01017"/>
    </source>
</evidence>
<feature type="region of interest" description="Disordered" evidence="1">
    <location>
        <begin position="644"/>
        <end position="669"/>
    </location>
</feature>
<dbReference type="SMART" id="SM01017">
    <property type="entry name" value="Arrestin_C"/>
    <property type="match status" value="1"/>
</dbReference>
<dbReference type="eggNOG" id="KOG3780">
    <property type="taxonomic scope" value="Eukaryota"/>
</dbReference>
<dbReference type="STRING" id="1220926.S2KKP0"/>
<evidence type="ECO:0000313" key="3">
    <source>
        <dbReference type="EMBL" id="EPB92960.1"/>
    </source>
</evidence>
<dbReference type="GO" id="GO:0015031">
    <property type="term" value="P:protein transport"/>
    <property type="evidence" value="ECO:0007669"/>
    <property type="project" value="TreeGrafter"/>
</dbReference>
<dbReference type="PANTHER" id="PTHR11188">
    <property type="entry name" value="ARRESTIN DOMAIN CONTAINING PROTEIN"/>
    <property type="match status" value="1"/>
</dbReference>
<feature type="compositionally biased region" description="Polar residues" evidence="1">
    <location>
        <begin position="603"/>
        <end position="613"/>
    </location>
</feature>
<dbReference type="VEuPathDB" id="FungiDB:HMPREF1544_00034"/>
<feature type="region of interest" description="Disordered" evidence="1">
    <location>
        <begin position="578"/>
        <end position="631"/>
    </location>
</feature>
<accession>S2KKP0</accession>
<dbReference type="InterPro" id="IPR050357">
    <property type="entry name" value="Arrestin_domain-protein"/>
</dbReference>
<dbReference type="InParanoid" id="S2KKP0"/>
<feature type="region of interest" description="Disordered" evidence="1">
    <location>
        <begin position="342"/>
        <end position="399"/>
    </location>
</feature>
<protein>
    <recommendedName>
        <fullName evidence="2">Arrestin C-terminal-like domain-containing protein</fullName>
    </recommendedName>
</protein>
<dbReference type="InterPro" id="IPR014756">
    <property type="entry name" value="Ig_E-set"/>
</dbReference>
<dbReference type="GO" id="GO:0005737">
    <property type="term" value="C:cytoplasm"/>
    <property type="evidence" value="ECO:0007669"/>
    <property type="project" value="TreeGrafter"/>
</dbReference>
<proteinExistence type="predicted"/>
<dbReference type="InterPro" id="IPR014752">
    <property type="entry name" value="Arrestin-like_C"/>
</dbReference>
<feature type="domain" description="Arrestin C-terminal-like" evidence="2">
    <location>
        <begin position="192"/>
        <end position="323"/>
    </location>
</feature>
<feature type="compositionally biased region" description="Polar residues" evidence="1">
    <location>
        <begin position="466"/>
        <end position="478"/>
    </location>
</feature>
<feature type="compositionally biased region" description="Acidic residues" evidence="1">
    <location>
        <begin position="352"/>
        <end position="363"/>
    </location>
</feature>
<feature type="compositionally biased region" description="Low complexity" evidence="1">
    <location>
        <begin position="389"/>
        <end position="399"/>
    </location>
</feature>
<dbReference type="EMBL" id="KE123896">
    <property type="protein sequence ID" value="EPB92960.1"/>
    <property type="molecule type" value="Genomic_DNA"/>
</dbReference>
<dbReference type="AlphaFoldDB" id="S2KKP0"/>
<organism evidence="3 4">
    <name type="scientific">Mucor circinelloides f. circinelloides (strain 1006PhL)</name>
    <name type="common">Mucormycosis agent</name>
    <name type="synonym">Calyptromyces circinelloides</name>
    <dbReference type="NCBI Taxonomy" id="1220926"/>
    <lineage>
        <taxon>Eukaryota</taxon>
        <taxon>Fungi</taxon>
        <taxon>Fungi incertae sedis</taxon>
        <taxon>Mucoromycota</taxon>
        <taxon>Mucoromycotina</taxon>
        <taxon>Mucoromycetes</taxon>
        <taxon>Mucorales</taxon>
        <taxon>Mucorineae</taxon>
        <taxon>Mucoraceae</taxon>
        <taxon>Mucor</taxon>
    </lineage>
</organism>
<evidence type="ECO:0000256" key="1">
    <source>
        <dbReference type="SAM" id="MobiDB-lite"/>
    </source>
</evidence>
<dbReference type="SUPFAM" id="SSF81296">
    <property type="entry name" value="E set domains"/>
    <property type="match status" value="2"/>
</dbReference>
<feature type="compositionally biased region" description="Low complexity" evidence="1">
    <location>
        <begin position="578"/>
        <end position="602"/>
    </location>
</feature>
<name>S2KKP0_MUCC1</name>
<dbReference type="InterPro" id="IPR011021">
    <property type="entry name" value="Arrestin-like_N"/>
</dbReference>